<sequence>MKIEWKPGWEEELQRALQPAMQQFAEDHQAEMDALSEQYAGQPVADVAVAVRQMMDRWPGKLSSEDELTRIATAISQGQRVLLRGGPQ</sequence>
<reference evidence="1" key="2">
    <citation type="journal article" date="2022" name="BMC Genomics">
        <title>Comparative genome analysis of mycobacteria focusing on tRNA and non-coding RNA.</title>
        <authorList>
            <person name="Behra P.R.K."/>
            <person name="Pettersson B.M.F."/>
            <person name="Ramesh M."/>
            <person name="Das S."/>
            <person name="Dasgupta S."/>
            <person name="Kirsebom L.A."/>
        </authorList>
    </citation>
    <scope>NUCLEOTIDE SEQUENCE</scope>
    <source>
        <strain evidence="1">DSM 44838</strain>
    </source>
</reference>
<protein>
    <submittedName>
        <fullName evidence="1">Uncharacterized protein</fullName>
    </submittedName>
</protein>
<dbReference type="AlphaFoldDB" id="A0A9X3BUR5"/>
<reference evidence="1" key="1">
    <citation type="submission" date="2020-07" db="EMBL/GenBank/DDBJ databases">
        <authorList>
            <person name="Pettersson B.M.F."/>
            <person name="Behra P.R.K."/>
            <person name="Ramesh M."/>
            <person name="Das S."/>
            <person name="Dasgupta S."/>
            <person name="Kirsebom L.A."/>
        </authorList>
    </citation>
    <scope>NUCLEOTIDE SEQUENCE</scope>
    <source>
        <strain evidence="1">DSM 44838</strain>
    </source>
</reference>
<organism evidence="1 2">
    <name type="scientific">Mycobacterium yunnanensis</name>
    <dbReference type="NCBI Taxonomy" id="368477"/>
    <lineage>
        <taxon>Bacteria</taxon>
        <taxon>Bacillati</taxon>
        <taxon>Actinomycetota</taxon>
        <taxon>Actinomycetes</taxon>
        <taxon>Mycobacteriales</taxon>
        <taxon>Mycobacteriaceae</taxon>
        <taxon>Mycobacterium</taxon>
    </lineage>
</organism>
<accession>A0A9X3BUR5</accession>
<dbReference type="Proteomes" id="UP001141629">
    <property type="component" value="Unassembled WGS sequence"/>
</dbReference>
<keyword evidence="2" id="KW-1185">Reference proteome</keyword>
<proteinExistence type="predicted"/>
<gene>
    <name evidence="1" type="ORF">H7K45_20765</name>
</gene>
<evidence type="ECO:0000313" key="1">
    <source>
        <dbReference type="EMBL" id="MCV7422989.1"/>
    </source>
</evidence>
<name>A0A9X3BUR5_9MYCO</name>
<evidence type="ECO:0000313" key="2">
    <source>
        <dbReference type="Proteomes" id="UP001141629"/>
    </source>
</evidence>
<dbReference type="RefSeq" id="WP_263997877.1">
    <property type="nucleotide sequence ID" value="NZ_JACKVK010000011.1"/>
</dbReference>
<comment type="caution">
    <text evidence="1">The sequence shown here is derived from an EMBL/GenBank/DDBJ whole genome shotgun (WGS) entry which is preliminary data.</text>
</comment>
<dbReference type="EMBL" id="JACKVK010000011">
    <property type="protein sequence ID" value="MCV7422989.1"/>
    <property type="molecule type" value="Genomic_DNA"/>
</dbReference>